<dbReference type="EMBL" id="CP019791">
    <property type="protein sequence ID" value="AQT69087.1"/>
    <property type="molecule type" value="Genomic_DNA"/>
</dbReference>
<evidence type="ECO:0000313" key="1">
    <source>
        <dbReference type="EMBL" id="AQT69087.1"/>
    </source>
</evidence>
<dbReference type="Proteomes" id="UP000189674">
    <property type="component" value="Chromosome"/>
</dbReference>
<evidence type="ECO:0000313" key="2">
    <source>
        <dbReference type="Proteomes" id="UP000189674"/>
    </source>
</evidence>
<name>A0A1U9NMQ9_9BACT</name>
<protein>
    <submittedName>
        <fullName evidence="1">Uncharacterized protein</fullName>
    </submittedName>
</protein>
<dbReference type="KEGG" id="alus:STSP2_02274"/>
<proteinExistence type="predicted"/>
<organism evidence="1 2">
    <name type="scientific">Anaerohalosphaera lusitana</name>
    <dbReference type="NCBI Taxonomy" id="1936003"/>
    <lineage>
        <taxon>Bacteria</taxon>
        <taxon>Pseudomonadati</taxon>
        <taxon>Planctomycetota</taxon>
        <taxon>Phycisphaerae</taxon>
        <taxon>Sedimentisphaerales</taxon>
        <taxon>Anaerohalosphaeraceae</taxon>
        <taxon>Anaerohalosphaera</taxon>
    </lineage>
</organism>
<reference evidence="2" key="1">
    <citation type="submission" date="2017-02" db="EMBL/GenBank/DDBJ databases">
        <title>Comparative genomics and description of representatives of a novel lineage of planctomycetes thriving in anoxic sediments.</title>
        <authorList>
            <person name="Spring S."/>
            <person name="Bunk B."/>
            <person name="Sproer C."/>
        </authorList>
    </citation>
    <scope>NUCLEOTIDE SEQUENCE [LARGE SCALE GENOMIC DNA]</scope>
    <source>
        <strain evidence="2">ST-NAGAB-D1</strain>
    </source>
</reference>
<dbReference type="STRING" id="1936003.STSP2_02274"/>
<dbReference type="AlphaFoldDB" id="A0A1U9NMQ9"/>
<keyword evidence="2" id="KW-1185">Reference proteome</keyword>
<sequence precursor="true">MNHVMRRRKPRLMSKAESLFILLSVQALPASGLYGIRRKAWRDLMVGACGERENLSFRCQGRSTSGYNHECESTDADHRGGTFRSSDESFIMRWKRRECLIRSYCSVNRKRKEQNV</sequence>
<accession>A0A1U9NMQ9</accession>
<gene>
    <name evidence="1" type="ORF">STSP2_02274</name>
</gene>